<evidence type="ECO:0000313" key="1">
    <source>
        <dbReference type="EMBL" id="GBN76274.1"/>
    </source>
</evidence>
<protein>
    <submittedName>
        <fullName evidence="1">Uncharacterized protein</fullName>
    </submittedName>
</protein>
<proteinExistence type="predicted"/>
<reference evidence="1 2" key="1">
    <citation type="journal article" date="2019" name="Sci. Rep.">
        <title>Orb-weaving spider Araneus ventricosus genome elucidates the spidroin gene catalogue.</title>
        <authorList>
            <person name="Kono N."/>
            <person name="Nakamura H."/>
            <person name="Ohtoshi R."/>
            <person name="Moran D.A.P."/>
            <person name="Shinohara A."/>
            <person name="Yoshida Y."/>
            <person name="Fujiwara M."/>
            <person name="Mori M."/>
            <person name="Tomita M."/>
            <person name="Arakawa K."/>
        </authorList>
    </citation>
    <scope>NUCLEOTIDE SEQUENCE [LARGE SCALE GENOMIC DNA]</scope>
</reference>
<gene>
    <name evidence="1" type="ORF">AVEN_103734_1</name>
</gene>
<keyword evidence="2" id="KW-1185">Reference proteome</keyword>
<dbReference type="AlphaFoldDB" id="A0A4Y2RKH3"/>
<accession>A0A4Y2RKH3</accession>
<name>A0A4Y2RKH3_ARAVE</name>
<evidence type="ECO:0000313" key="2">
    <source>
        <dbReference type="Proteomes" id="UP000499080"/>
    </source>
</evidence>
<dbReference type="OrthoDB" id="6430750at2759"/>
<organism evidence="1 2">
    <name type="scientific">Araneus ventricosus</name>
    <name type="common">Orbweaver spider</name>
    <name type="synonym">Epeira ventricosa</name>
    <dbReference type="NCBI Taxonomy" id="182803"/>
    <lineage>
        <taxon>Eukaryota</taxon>
        <taxon>Metazoa</taxon>
        <taxon>Ecdysozoa</taxon>
        <taxon>Arthropoda</taxon>
        <taxon>Chelicerata</taxon>
        <taxon>Arachnida</taxon>
        <taxon>Araneae</taxon>
        <taxon>Araneomorphae</taxon>
        <taxon>Entelegynae</taxon>
        <taxon>Araneoidea</taxon>
        <taxon>Araneidae</taxon>
        <taxon>Araneus</taxon>
    </lineage>
</organism>
<dbReference type="EMBL" id="BGPR01017478">
    <property type="protein sequence ID" value="GBN76274.1"/>
    <property type="molecule type" value="Genomic_DNA"/>
</dbReference>
<dbReference type="Proteomes" id="UP000499080">
    <property type="component" value="Unassembled WGS sequence"/>
</dbReference>
<sequence>MILDSVSPHKKWIGHVSIIDLTRPHSVLVRMEVGACKEVHVNKILPYIARVQQVGLVFEQDEDFGDLHYAPADFIRKKKSIFGNIHENWRES</sequence>
<comment type="caution">
    <text evidence="1">The sequence shown here is derived from an EMBL/GenBank/DDBJ whole genome shotgun (WGS) entry which is preliminary data.</text>
</comment>